<protein>
    <submittedName>
        <fullName evidence="1">Uncharacterized protein</fullName>
    </submittedName>
</protein>
<reference evidence="1 2" key="1">
    <citation type="submission" date="2019-05" db="EMBL/GenBank/DDBJ databases">
        <title>Complete genome sequence of sixteen phages from Abidjan, cote d'Ivoire, isolated on a single strain of Achromobacter xylosoxidans.</title>
        <authorList>
            <person name="Essoh C."/>
            <person name="Vernadet J.-P."/>
            <person name="Vergnaud G."/>
            <person name="Pourcel C."/>
        </authorList>
    </citation>
    <scope>NUCLEOTIDE SEQUENCE [LARGE SCALE GENOMIC DNA]</scope>
</reference>
<name>A0A514CTF8_9CAUD</name>
<gene>
    <name evidence="1" type="ORF">Axy04_078</name>
</gene>
<proteinExistence type="predicted"/>
<evidence type="ECO:0000313" key="1">
    <source>
        <dbReference type="EMBL" id="QDH83769.1"/>
    </source>
</evidence>
<dbReference type="Proteomes" id="UP000315683">
    <property type="component" value="Segment"/>
</dbReference>
<dbReference type="EMBL" id="MK962626">
    <property type="protein sequence ID" value="QDH83769.1"/>
    <property type="molecule type" value="Genomic_DNA"/>
</dbReference>
<keyword evidence="2" id="KW-1185">Reference proteome</keyword>
<evidence type="ECO:0000313" key="2">
    <source>
        <dbReference type="Proteomes" id="UP000315683"/>
    </source>
</evidence>
<accession>A0A514CTF8</accession>
<organism evidence="1 2">
    <name type="scientific">Achromobacter phage vB_AxyP_19-32_Axy04</name>
    <dbReference type="NCBI Taxonomy" id="2591039"/>
    <lineage>
        <taxon>Viruses</taxon>
        <taxon>Duplodnaviria</taxon>
        <taxon>Heunggongvirae</taxon>
        <taxon>Uroviricota</taxon>
        <taxon>Caudoviricetes</taxon>
        <taxon>Schitoviridae</taxon>
        <taxon>Rothmandenesvirinae</taxon>
        <taxon>Dongdastvirus</taxon>
        <taxon>Dongdastvirus Axy04</taxon>
    </lineage>
</organism>
<sequence>MNQGEQIMSVEDIQVYEYRIFSHRAQNKLNIIGPLGKMAWISSKKVPLLLPDTPTGHLIAGYFLMLGIDANHHILSPGEPIRLHQPSLDKNIAYRPNRPQLKGLCFLAGIAPMDLHIQELHDTHRFKDVLELRWRTNHAD</sequence>